<keyword evidence="2" id="KW-0472">Membrane</keyword>
<gene>
    <name evidence="4" type="ORF">LZ016_09555</name>
</gene>
<evidence type="ECO:0000256" key="1">
    <source>
        <dbReference type="SAM" id="MobiDB-lite"/>
    </source>
</evidence>
<comment type="caution">
    <text evidence="4">The sequence shown here is derived from an EMBL/GenBank/DDBJ whole genome shotgun (WGS) entry which is preliminary data.</text>
</comment>
<feature type="transmembrane region" description="Helical" evidence="2">
    <location>
        <begin position="170"/>
        <end position="188"/>
    </location>
</feature>
<sequence>MKSRLRVIPAAVALATVFAAPAHAQDAASDDAVPRPNVPPPTTSETPDAVGPAQLRNFSLSGTVTRRAETPAQPQSAPSQSVAAAGPSEPRANPAAQPSRAVASNAVERNTAQARTAQGSTGGLNFGSLSGNSGPSTFTPAPVTTQPVATPEAEPFVPTSTEVQGGALALWPWLLALLSAAGAAVWYFRRPRERYAFAGAGADGSAFELAPPPSPPARPAPRPAPTPPQARRSPIPEAPVMGGIVSTRLRAMPDVDVRPEPAPPPPSVGLVSSRLRPWLDIEFTPTSAVIDGDKATVHFDVTVFNSGSAPAREVLIEASLFNAGADQDEAMAAFFANPVAQGERVPLIPPLQRMSFRSSTTVARDQMRIFEAGGRNLFVPLIGFNALYRWSGGEGQTSASYIVGRNSSGEKMAPLVVAEGARNYNGLGAHEHTVRVRK</sequence>
<keyword evidence="2" id="KW-0812">Transmembrane</keyword>
<keyword evidence="2" id="KW-1133">Transmembrane helix</keyword>
<evidence type="ECO:0000313" key="5">
    <source>
        <dbReference type="Proteomes" id="UP001203058"/>
    </source>
</evidence>
<feature type="compositionally biased region" description="Low complexity" evidence="1">
    <location>
        <begin position="126"/>
        <end position="151"/>
    </location>
</feature>
<keyword evidence="5" id="KW-1185">Reference proteome</keyword>
<feature type="chain" id="PRO_5046584457" evidence="3">
    <location>
        <begin position="25"/>
        <end position="438"/>
    </location>
</feature>
<evidence type="ECO:0000256" key="2">
    <source>
        <dbReference type="SAM" id="Phobius"/>
    </source>
</evidence>
<reference evidence="4 5" key="1">
    <citation type="submission" date="2022-03" db="EMBL/GenBank/DDBJ databases">
        <authorList>
            <person name="Jo J.-H."/>
            <person name="Im W.-T."/>
        </authorList>
    </citation>
    <scope>NUCLEOTIDE SEQUENCE [LARGE SCALE GENOMIC DNA]</scope>
    <source>
        <strain evidence="4 5">SM33</strain>
    </source>
</reference>
<proteinExistence type="predicted"/>
<organism evidence="4 5">
    <name type="scientific">Sphingomonas telluris</name>
    <dbReference type="NCBI Taxonomy" id="2907998"/>
    <lineage>
        <taxon>Bacteria</taxon>
        <taxon>Pseudomonadati</taxon>
        <taxon>Pseudomonadota</taxon>
        <taxon>Alphaproteobacteria</taxon>
        <taxon>Sphingomonadales</taxon>
        <taxon>Sphingomonadaceae</taxon>
        <taxon>Sphingomonas</taxon>
    </lineage>
</organism>
<dbReference type="RefSeq" id="WP_241447145.1">
    <property type="nucleotide sequence ID" value="NZ_JAKZHW010000001.1"/>
</dbReference>
<dbReference type="EMBL" id="JAKZHW010000001">
    <property type="protein sequence ID" value="MCH8616343.1"/>
    <property type="molecule type" value="Genomic_DNA"/>
</dbReference>
<name>A0ABS9VN01_9SPHN</name>
<feature type="signal peptide" evidence="3">
    <location>
        <begin position="1"/>
        <end position="24"/>
    </location>
</feature>
<feature type="region of interest" description="Disordered" evidence="1">
    <location>
        <begin position="23"/>
        <end position="158"/>
    </location>
</feature>
<keyword evidence="3" id="KW-0732">Signal</keyword>
<evidence type="ECO:0000313" key="4">
    <source>
        <dbReference type="EMBL" id="MCH8616343.1"/>
    </source>
</evidence>
<evidence type="ECO:0000256" key="3">
    <source>
        <dbReference type="SAM" id="SignalP"/>
    </source>
</evidence>
<dbReference type="Proteomes" id="UP001203058">
    <property type="component" value="Unassembled WGS sequence"/>
</dbReference>
<accession>A0ABS9VN01</accession>
<feature type="region of interest" description="Disordered" evidence="1">
    <location>
        <begin position="207"/>
        <end position="239"/>
    </location>
</feature>
<feature type="compositionally biased region" description="Polar residues" evidence="1">
    <location>
        <begin position="107"/>
        <end position="118"/>
    </location>
</feature>
<feature type="compositionally biased region" description="Low complexity" evidence="1">
    <location>
        <begin position="71"/>
        <end position="88"/>
    </location>
</feature>
<feature type="compositionally biased region" description="Pro residues" evidence="1">
    <location>
        <begin position="210"/>
        <end position="228"/>
    </location>
</feature>
<protein>
    <submittedName>
        <fullName evidence="4">Uncharacterized protein</fullName>
    </submittedName>
</protein>